<name>A0ABS2FR89_9FIRM</name>
<evidence type="ECO:0000313" key="2">
    <source>
        <dbReference type="EMBL" id="MBM6850109.1"/>
    </source>
</evidence>
<reference evidence="2 3" key="1">
    <citation type="journal article" date="2021" name="Sci. Rep.">
        <title>The distribution of antibiotic resistance genes in chicken gut microbiota commensals.</title>
        <authorList>
            <person name="Juricova H."/>
            <person name="Matiasovicova J."/>
            <person name="Kubasova T."/>
            <person name="Cejkova D."/>
            <person name="Rychlik I."/>
        </authorList>
    </citation>
    <scope>NUCLEOTIDE SEQUENCE [LARGE SCALE GENOMIC DNA]</scope>
    <source>
        <strain evidence="2 3">An411</strain>
    </source>
</reference>
<evidence type="ECO:0000313" key="3">
    <source>
        <dbReference type="Proteomes" id="UP000719500"/>
    </source>
</evidence>
<dbReference type="Proteomes" id="UP000719500">
    <property type="component" value="Unassembled WGS sequence"/>
</dbReference>
<dbReference type="PANTHER" id="PTHR43236">
    <property type="entry name" value="ANTITOXIN HIGA1"/>
    <property type="match status" value="1"/>
</dbReference>
<dbReference type="InterPro" id="IPR052345">
    <property type="entry name" value="Rad_response_metalloprotease"/>
</dbReference>
<proteinExistence type="predicted"/>
<dbReference type="EMBL" id="JACSNX010000001">
    <property type="protein sequence ID" value="MBM6850109.1"/>
    <property type="molecule type" value="Genomic_DNA"/>
</dbReference>
<dbReference type="Pfam" id="PF06114">
    <property type="entry name" value="Peptidase_M78"/>
    <property type="match status" value="1"/>
</dbReference>
<dbReference type="Gene3D" id="1.10.10.2910">
    <property type="match status" value="1"/>
</dbReference>
<protein>
    <submittedName>
        <fullName evidence="2">ImmA/IrrE family metallo-endopeptidase</fullName>
    </submittedName>
</protein>
<dbReference type="RefSeq" id="WP_195607933.1">
    <property type="nucleotide sequence ID" value="NZ_JACSNX010000001.1"/>
</dbReference>
<comment type="caution">
    <text evidence="2">The sequence shown here is derived from an EMBL/GenBank/DDBJ whole genome shotgun (WGS) entry which is preliminary data.</text>
</comment>
<feature type="domain" description="IrrE N-terminal-like" evidence="1">
    <location>
        <begin position="28"/>
        <end position="151"/>
    </location>
</feature>
<dbReference type="PANTHER" id="PTHR43236:SF1">
    <property type="entry name" value="BLL7220 PROTEIN"/>
    <property type="match status" value="1"/>
</dbReference>
<organism evidence="2 3">
    <name type="scientific">Oscillibacter valericigenes</name>
    <dbReference type="NCBI Taxonomy" id="351091"/>
    <lineage>
        <taxon>Bacteria</taxon>
        <taxon>Bacillati</taxon>
        <taxon>Bacillota</taxon>
        <taxon>Clostridia</taxon>
        <taxon>Eubacteriales</taxon>
        <taxon>Oscillospiraceae</taxon>
        <taxon>Oscillibacter</taxon>
    </lineage>
</organism>
<gene>
    <name evidence="2" type="ORF">H9X91_01485</name>
</gene>
<dbReference type="InterPro" id="IPR010359">
    <property type="entry name" value="IrrE_HExxH"/>
</dbReference>
<keyword evidence="3" id="KW-1185">Reference proteome</keyword>
<sequence length="181" mass="20796">MEMRAESIKREVARLKSKYKTSDAEELCEAMGIRVSRQPMGCHAGSCKGFFLIHSRCKIAVVNSELEDLVQRVILAHELAHGVLHVDSKIRTFHELSYLDDRDFMEREANIFAAEFLVDDTDLFDTLQSHTDFFSVASSLNVPPELLDFKLRLLEKRDGRFQAPYLAQSDFLRRDISKPLC</sequence>
<accession>A0ABS2FR89</accession>
<evidence type="ECO:0000259" key="1">
    <source>
        <dbReference type="Pfam" id="PF06114"/>
    </source>
</evidence>